<dbReference type="EMBL" id="JBAMIC010000002">
    <property type="protein sequence ID" value="KAK7112654.1"/>
    <property type="molecule type" value="Genomic_DNA"/>
</dbReference>
<feature type="region of interest" description="Disordered" evidence="6">
    <location>
        <begin position="237"/>
        <end position="295"/>
    </location>
</feature>
<keyword evidence="3" id="KW-0221">Differentiation</keyword>
<feature type="domain" description="BHLH" evidence="7">
    <location>
        <begin position="286"/>
        <end position="338"/>
    </location>
</feature>
<dbReference type="GO" id="GO:0007423">
    <property type="term" value="P:sensory organ development"/>
    <property type="evidence" value="ECO:0007669"/>
    <property type="project" value="TreeGrafter"/>
</dbReference>
<keyword evidence="4" id="KW-0524">Neurogenesis</keyword>
<dbReference type="InterPro" id="IPR036638">
    <property type="entry name" value="HLH_DNA-bd_sf"/>
</dbReference>
<dbReference type="CDD" id="cd11430">
    <property type="entry name" value="bHLH_TS_ATOH1_like"/>
    <property type="match status" value="1"/>
</dbReference>
<evidence type="ECO:0000256" key="3">
    <source>
        <dbReference type="ARBA" id="ARBA00022782"/>
    </source>
</evidence>
<feature type="compositionally biased region" description="Basic and acidic residues" evidence="6">
    <location>
        <begin position="272"/>
        <end position="289"/>
    </location>
</feature>
<dbReference type="InterPro" id="IPR011598">
    <property type="entry name" value="bHLH_dom"/>
</dbReference>
<evidence type="ECO:0000256" key="5">
    <source>
        <dbReference type="ARBA" id="ARBA00023242"/>
    </source>
</evidence>
<dbReference type="GO" id="GO:0061564">
    <property type="term" value="P:axon development"/>
    <property type="evidence" value="ECO:0007669"/>
    <property type="project" value="TreeGrafter"/>
</dbReference>
<dbReference type="SMART" id="SM00353">
    <property type="entry name" value="HLH"/>
    <property type="match status" value="1"/>
</dbReference>
<dbReference type="AlphaFoldDB" id="A0AAN9GLK8"/>
<dbReference type="InterPro" id="IPR050359">
    <property type="entry name" value="bHLH_transcription_factors"/>
</dbReference>
<feature type="region of interest" description="Disordered" evidence="6">
    <location>
        <begin position="186"/>
        <end position="219"/>
    </location>
</feature>
<reference evidence="8 9" key="1">
    <citation type="submission" date="2024-02" db="EMBL/GenBank/DDBJ databases">
        <title>Chromosome-scale genome assembly of the rough periwinkle Littorina saxatilis.</title>
        <authorList>
            <person name="De Jode A."/>
            <person name="Faria R."/>
            <person name="Formenti G."/>
            <person name="Sims Y."/>
            <person name="Smith T.P."/>
            <person name="Tracey A."/>
            <person name="Wood J.M.D."/>
            <person name="Zagrodzka Z.B."/>
            <person name="Johannesson K."/>
            <person name="Butlin R.K."/>
            <person name="Leder E.H."/>
        </authorList>
    </citation>
    <scope>NUCLEOTIDE SEQUENCE [LARGE SCALE GENOMIC DNA]</scope>
    <source>
        <strain evidence="8">Snail1</strain>
        <tissue evidence="8">Muscle</tissue>
    </source>
</reference>
<proteinExistence type="predicted"/>
<evidence type="ECO:0000313" key="9">
    <source>
        <dbReference type="Proteomes" id="UP001374579"/>
    </source>
</evidence>
<evidence type="ECO:0000259" key="7">
    <source>
        <dbReference type="PROSITE" id="PS50888"/>
    </source>
</evidence>
<organism evidence="8 9">
    <name type="scientific">Littorina saxatilis</name>
    <dbReference type="NCBI Taxonomy" id="31220"/>
    <lineage>
        <taxon>Eukaryota</taxon>
        <taxon>Metazoa</taxon>
        <taxon>Spiralia</taxon>
        <taxon>Lophotrochozoa</taxon>
        <taxon>Mollusca</taxon>
        <taxon>Gastropoda</taxon>
        <taxon>Caenogastropoda</taxon>
        <taxon>Littorinimorpha</taxon>
        <taxon>Littorinoidea</taxon>
        <taxon>Littorinidae</taxon>
        <taxon>Littorina</taxon>
    </lineage>
</organism>
<comment type="caution">
    <text evidence="8">The sequence shown here is derived from an EMBL/GenBank/DDBJ whole genome shotgun (WGS) entry which is preliminary data.</text>
</comment>
<keyword evidence="2" id="KW-0217">Developmental protein</keyword>
<evidence type="ECO:0000256" key="4">
    <source>
        <dbReference type="ARBA" id="ARBA00022902"/>
    </source>
</evidence>
<name>A0AAN9GLK8_9CAEN</name>
<comment type="subcellular location">
    <subcellularLocation>
        <location evidence="1">Nucleus</location>
    </subcellularLocation>
</comment>
<evidence type="ECO:0000313" key="8">
    <source>
        <dbReference type="EMBL" id="KAK7112654.1"/>
    </source>
</evidence>
<dbReference type="GO" id="GO:0046983">
    <property type="term" value="F:protein dimerization activity"/>
    <property type="evidence" value="ECO:0007669"/>
    <property type="project" value="InterPro"/>
</dbReference>
<dbReference type="Proteomes" id="UP001374579">
    <property type="component" value="Unassembled WGS sequence"/>
</dbReference>
<feature type="compositionally biased region" description="Low complexity" evidence="6">
    <location>
        <begin position="186"/>
        <end position="199"/>
    </location>
</feature>
<dbReference type="GO" id="GO:0000981">
    <property type="term" value="F:DNA-binding transcription factor activity, RNA polymerase II-specific"/>
    <property type="evidence" value="ECO:0007669"/>
    <property type="project" value="TreeGrafter"/>
</dbReference>
<dbReference type="PANTHER" id="PTHR19290:SF162">
    <property type="entry name" value="TRANSCRIPTION FACTOR ATOH7"/>
    <property type="match status" value="1"/>
</dbReference>
<evidence type="ECO:0000256" key="2">
    <source>
        <dbReference type="ARBA" id="ARBA00022473"/>
    </source>
</evidence>
<accession>A0AAN9GLK8</accession>
<keyword evidence="5" id="KW-0539">Nucleus</keyword>
<gene>
    <name evidence="8" type="ORF">V1264_012076</name>
</gene>
<dbReference type="SUPFAM" id="SSF47459">
    <property type="entry name" value="HLH, helix-loop-helix DNA-binding domain"/>
    <property type="match status" value="1"/>
</dbReference>
<sequence length="347" mass="38667">MKDCNPVPVVKTEQDDRHKLTSCTFNAYVKSCSSSTQTEADNADSFRSQVSVKIEQLHTTETNGFLHKECGWHENKLTRSQSPEDKFVLKTPCDTPREVAKNEARRTDKTTSERTVHRYNKDKPWKGPCSFVKGLASNTVKVRSNHLLRPCHSLAKHLLCSDRSSPTQRKQCTGCSKVNTKTVLKTSCTSEVSSQQSSEPATKSSSTAEDKPPRRCLPATPHVEHRLNHQQYPALSQDDGVILPSSPSSLPHSPRSSSLVSAAAVNAPDSTKSIRGEEEIAGEPRDKRQAANARERRRMCGLNVAFDRLRAAVPGFKGRAKLSKYDTLQLANNYIKELQRLLQLECQ</sequence>
<dbReference type="GO" id="GO:0045944">
    <property type="term" value="P:positive regulation of transcription by RNA polymerase II"/>
    <property type="evidence" value="ECO:0007669"/>
    <property type="project" value="TreeGrafter"/>
</dbReference>
<dbReference type="GO" id="GO:0005634">
    <property type="term" value="C:nucleus"/>
    <property type="evidence" value="ECO:0007669"/>
    <property type="project" value="UniProtKB-SubCell"/>
</dbReference>
<dbReference type="PROSITE" id="PS50888">
    <property type="entry name" value="BHLH"/>
    <property type="match status" value="1"/>
</dbReference>
<dbReference type="PANTHER" id="PTHR19290">
    <property type="entry name" value="BASIC HELIX-LOOP-HELIX PROTEIN NEUROGENIN-RELATED"/>
    <property type="match status" value="1"/>
</dbReference>
<dbReference type="Pfam" id="PF00010">
    <property type="entry name" value="HLH"/>
    <property type="match status" value="1"/>
</dbReference>
<feature type="compositionally biased region" description="Low complexity" evidence="6">
    <location>
        <begin position="243"/>
        <end position="261"/>
    </location>
</feature>
<dbReference type="Gene3D" id="4.10.280.10">
    <property type="entry name" value="Helix-loop-helix DNA-binding domain"/>
    <property type="match status" value="1"/>
</dbReference>
<evidence type="ECO:0000256" key="1">
    <source>
        <dbReference type="ARBA" id="ARBA00004123"/>
    </source>
</evidence>
<keyword evidence="9" id="KW-1185">Reference proteome</keyword>
<evidence type="ECO:0000256" key="6">
    <source>
        <dbReference type="SAM" id="MobiDB-lite"/>
    </source>
</evidence>
<dbReference type="GO" id="GO:0070888">
    <property type="term" value="F:E-box binding"/>
    <property type="evidence" value="ECO:0007669"/>
    <property type="project" value="TreeGrafter"/>
</dbReference>
<protein>
    <recommendedName>
        <fullName evidence="7">BHLH domain-containing protein</fullName>
    </recommendedName>
</protein>